<gene>
    <name evidence="2" type="ORF">F1189_01640</name>
</gene>
<evidence type="ECO:0000313" key="3">
    <source>
        <dbReference type="Proteomes" id="UP000325255"/>
    </source>
</evidence>
<reference evidence="2 3" key="1">
    <citation type="submission" date="2019-09" db="EMBL/GenBank/DDBJ databases">
        <title>Genome sequence of Rhodovastum atsumiense, a diverse member of the Acetobacteraceae family of non-sulfur purple photosynthetic bacteria.</title>
        <authorList>
            <person name="Meyer T."/>
            <person name="Kyndt J."/>
        </authorList>
    </citation>
    <scope>NUCLEOTIDE SEQUENCE [LARGE SCALE GENOMIC DNA]</scope>
    <source>
        <strain evidence="2 3">DSM 21279</strain>
    </source>
</reference>
<protein>
    <submittedName>
        <fullName evidence="2">Class I SAM-dependent methyltransferase</fullName>
    </submittedName>
</protein>
<keyword evidence="3" id="KW-1185">Reference proteome</keyword>
<dbReference type="OrthoDB" id="163232at2"/>
<dbReference type="CDD" id="cd02440">
    <property type="entry name" value="AdoMet_MTases"/>
    <property type="match status" value="1"/>
</dbReference>
<evidence type="ECO:0000259" key="1">
    <source>
        <dbReference type="Pfam" id="PF08241"/>
    </source>
</evidence>
<dbReference type="SUPFAM" id="SSF53335">
    <property type="entry name" value="S-adenosyl-L-methionine-dependent methyltransferases"/>
    <property type="match status" value="1"/>
</dbReference>
<keyword evidence="2" id="KW-0489">Methyltransferase</keyword>
<dbReference type="AlphaFoldDB" id="A0A5M6J1C8"/>
<dbReference type="InterPro" id="IPR013216">
    <property type="entry name" value="Methyltransf_11"/>
</dbReference>
<dbReference type="Pfam" id="PF08241">
    <property type="entry name" value="Methyltransf_11"/>
    <property type="match status" value="1"/>
</dbReference>
<name>A0A5M6J1C8_9PROT</name>
<dbReference type="EMBL" id="VWPK01000002">
    <property type="protein sequence ID" value="KAA5614321.1"/>
    <property type="molecule type" value="Genomic_DNA"/>
</dbReference>
<keyword evidence="2" id="KW-0808">Transferase</keyword>
<dbReference type="GO" id="GO:0032259">
    <property type="term" value="P:methylation"/>
    <property type="evidence" value="ECO:0007669"/>
    <property type="project" value="UniProtKB-KW"/>
</dbReference>
<organism evidence="2 3">
    <name type="scientific">Rhodovastum atsumiense</name>
    <dbReference type="NCBI Taxonomy" id="504468"/>
    <lineage>
        <taxon>Bacteria</taxon>
        <taxon>Pseudomonadati</taxon>
        <taxon>Pseudomonadota</taxon>
        <taxon>Alphaproteobacteria</taxon>
        <taxon>Acetobacterales</taxon>
        <taxon>Acetobacteraceae</taxon>
        <taxon>Rhodovastum</taxon>
    </lineage>
</organism>
<accession>A0A5M6J1C8</accession>
<dbReference type="Gene3D" id="3.40.50.150">
    <property type="entry name" value="Vaccinia Virus protein VP39"/>
    <property type="match status" value="1"/>
</dbReference>
<dbReference type="Proteomes" id="UP000325255">
    <property type="component" value="Unassembled WGS sequence"/>
</dbReference>
<dbReference type="GO" id="GO:0008757">
    <property type="term" value="F:S-adenosylmethionine-dependent methyltransferase activity"/>
    <property type="evidence" value="ECO:0007669"/>
    <property type="project" value="InterPro"/>
</dbReference>
<evidence type="ECO:0000313" key="2">
    <source>
        <dbReference type="EMBL" id="KAA5614321.1"/>
    </source>
</evidence>
<dbReference type="InterPro" id="IPR029063">
    <property type="entry name" value="SAM-dependent_MTases_sf"/>
</dbReference>
<comment type="caution">
    <text evidence="2">The sequence shown here is derived from an EMBL/GenBank/DDBJ whole genome shotgun (WGS) entry which is preliminary data.</text>
</comment>
<sequence length="230" mass="25845">MEFMNSSRIWLEREMAAFAGGLPAGAVVLDAGAGDQPYRHLFAHCTYESADFEKVDKPYARSTYVCDLAHIPVEDARYDAVVFSQVMEHLPDPAAVLAELARVLRPGGRLFYSGPLFYEEHEQPYDYYRYTQFAVRLLLQRGGFTVVQLRWLEGYLGTCAYQLERMSSHLPRRPADFGGGLTGVAAAVAARAARPLCKLCAKVLYWLDARHRFTQAGYPKNWLALADKPA</sequence>
<feature type="domain" description="Methyltransferase type 11" evidence="1">
    <location>
        <begin position="62"/>
        <end position="111"/>
    </location>
</feature>
<proteinExistence type="predicted"/>